<dbReference type="InterPro" id="IPR020422">
    <property type="entry name" value="TYR_PHOSPHATASE_DUAL_dom"/>
</dbReference>
<dbReference type="InterPro" id="IPR050561">
    <property type="entry name" value="PTP"/>
</dbReference>
<dbReference type="AlphaFoldDB" id="A0A840UU59"/>
<dbReference type="Proteomes" id="UP000539642">
    <property type="component" value="Unassembled WGS sequence"/>
</dbReference>
<evidence type="ECO:0000259" key="3">
    <source>
        <dbReference type="PROSITE" id="PS50056"/>
    </source>
</evidence>
<evidence type="ECO:0000313" key="5">
    <source>
        <dbReference type="Proteomes" id="UP000539642"/>
    </source>
</evidence>
<evidence type="ECO:0000256" key="2">
    <source>
        <dbReference type="SAM" id="MobiDB-lite"/>
    </source>
</evidence>
<feature type="domain" description="Tyrosine specific protein phosphatases" evidence="3">
    <location>
        <begin position="88"/>
        <end position="126"/>
    </location>
</feature>
<dbReference type="PROSITE" id="PS50056">
    <property type="entry name" value="TYR_PHOSPHATASE_2"/>
    <property type="match status" value="1"/>
</dbReference>
<dbReference type="SUPFAM" id="SSF52799">
    <property type="entry name" value="(Phosphotyrosine protein) phosphatases II"/>
    <property type="match status" value="1"/>
</dbReference>
<name>A0A840UU59_9BACT</name>
<feature type="compositionally biased region" description="Basic and acidic residues" evidence="2">
    <location>
        <begin position="237"/>
        <end position="254"/>
    </location>
</feature>
<organism evidence="4 5">
    <name type="scientific">Desulfoprunum benzoelyticum</name>
    <dbReference type="NCBI Taxonomy" id="1506996"/>
    <lineage>
        <taxon>Bacteria</taxon>
        <taxon>Pseudomonadati</taxon>
        <taxon>Thermodesulfobacteriota</taxon>
        <taxon>Desulfobulbia</taxon>
        <taxon>Desulfobulbales</taxon>
        <taxon>Desulfobulbaceae</taxon>
        <taxon>Desulfoprunum</taxon>
    </lineage>
</organism>
<keyword evidence="5" id="KW-1185">Reference proteome</keyword>
<dbReference type="Pfam" id="PF22785">
    <property type="entry name" value="Tc-R-P"/>
    <property type="match status" value="1"/>
</dbReference>
<feature type="region of interest" description="Disordered" evidence="2">
    <location>
        <begin position="232"/>
        <end position="262"/>
    </location>
</feature>
<dbReference type="SMART" id="SM00195">
    <property type="entry name" value="DSPc"/>
    <property type="match status" value="1"/>
</dbReference>
<dbReference type="Gene3D" id="3.90.190.10">
    <property type="entry name" value="Protein tyrosine phosphatase superfamily"/>
    <property type="match status" value="1"/>
</dbReference>
<accession>A0A840UU59</accession>
<comment type="caution">
    <text evidence="4">The sequence shown here is derived from an EMBL/GenBank/DDBJ whole genome shotgun (WGS) entry which is preliminary data.</text>
</comment>
<dbReference type="FunFam" id="3.90.190.10:FF:000157">
    <property type="entry name" value="Protein-tyrosine phosphatase"/>
    <property type="match status" value="1"/>
</dbReference>
<dbReference type="PANTHER" id="PTHR23339">
    <property type="entry name" value="TYROSINE SPECIFIC PROTEIN PHOSPHATASE AND DUAL SPECIFICITY PROTEIN PHOSPHATASE"/>
    <property type="match status" value="1"/>
</dbReference>
<dbReference type="InterPro" id="IPR000387">
    <property type="entry name" value="Tyr_Pase_dom"/>
</dbReference>
<dbReference type="InterPro" id="IPR003595">
    <property type="entry name" value="Tyr_Pase_cat"/>
</dbReference>
<protein>
    <submittedName>
        <fullName evidence="4">Fe-S-cluster containining protein/protein tyrosine phosphatase (PTP) superfamily phosphohydrolase (DUF442 family)</fullName>
    </submittedName>
</protein>
<dbReference type="EMBL" id="JACHEO010000021">
    <property type="protein sequence ID" value="MBB5349225.1"/>
    <property type="molecule type" value="Genomic_DNA"/>
</dbReference>
<dbReference type="GO" id="GO:0016787">
    <property type="term" value="F:hydrolase activity"/>
    <property type="evidence" value="ECO:0007669"/>
    <property type="project" value="UniProtKB-KW"/>
</dbReference>
<evidence type="ECO:0000313" key="4">
    <source>
        <dbReference type="EMBL" id="MBB5349225.1"/>
    </source>
</evidence>
<sequence length="352" mass="38673">MTYSVTWLTSQLACGSAPMSYDDLDHIKEEGINAIVNLCGEFCDLHQIEKESGFEVYYLPIPDESAPDMGLMEKALDWLDEALYLQKKVLIHCRHGLGRTGTFVSAYLLRRGFGLKLTEKKLKKARISPGSFSQWRLLRKYGKQKGQLKAGEPTLENKATVDLEPFLLEIEAILQEADAAAAAAGNNPDDAAPDCCCHGGFEVDLIEAVYLSQSLNRQLDRDNRMAAIERALASSAQHREARTTAGRSRDEAAEQKPSPPAIPCPLQVDGKCALYAQRPLRCRTGLDSATRQRLQEAIRKASREIFLALTGSFSPAGDLQFSIADTVSGRFVQQYFQAILNGASKSGASQSP</sequence>
<dbReference type="InterPro" id="IPR029021">
    <property type="entry name" value="Prot-tyrosine_phosphatase-like"/>
</dbReference>
<gene>
    <name evidence="4" type="ORF">HNQ81_002977</name>
</gene>
<dbReference type="InterPro" id="IPR016130">
    <property type="entry name" value="Tyr_Pase_AS"/>
</dbReference>
<evidence type="ECO:0000256" key="1">
    <source>
        <dbReference type="ARBA" id="ARBA00022801"/>
    </source>
</evidence>
<dbReference type="RefSeq" id="WP_183352033.1">
    <property type="nucleotide sequence ID" value="NZ_JACHEO010000021.1"/>
</dbReference>
<reference evidence="4 5" key="1">
    <citation type="submission" date="2020-08" db="EMBL/GenBank/DDBJ databases">
        <title>Genomic Encyclopedia of Type Strains, Phase IV (KMG-IV): sequencing the most valuable type-strain genomes for metagenomic binning, comparative biology and taxonomic classification.</title>
        <authorList>
            <person name="Goeker M."/>
        </authorList>
    </citation>
    <scope>NUCLEOTIDE SEQUENCE [LARGE SCALE GENOMIC DNA]</scope>
    <source>
        <strain evidence="4 5">DSM 28570</strain>
    </source>
</reference>
<proteinExistence type="predicted"/>
<dbReference type="PROSITE" id="PS00383">
    <property type="entry name" value="TYR_PHOSPHATASE_1"/>
    <property type="match status" value="1"/>
</dbReference>
<keyword evidence="1 4" id="KW-0378">Hydrolase</keyword>
<dbReference type="SMART" id="SM00404">
    <property type="entry name" value="PTPc_motif"/>
    <property type="match status" value="1"/>
</dbReference>